<evidence type="ECO:0000313" key="1">
    <source>
        <dbReference type="EMBL" id="PON43168.1"/>
    </source>
</evidence>
<organism evidence="1 2">
    <name type="scientific">Parasponia andersonii</name>
    <name type="common">Sponia andersonii</name>
    <dbReference type="NCBI Taxonomy" id="3476"/>
    <lineage>
        <taxon>Eukaryota</taxon>
        <taxon>Viridiplantae</taxon>
        <taxon>Streptophyta</taxon>
        <taxon>Embryophyta</taxon>
        <taxon>Tracheophyta</taxon>
        <taxon>Spermatophyta</taxon>
        <taxon>Magnoliopsida</taxon>
        <taxon>eudicotyledons</taxon>
        <taxon>Gunneridae</taxon>
        <taxon>Pentapetalae</taxon>
        <taxon>rosids</taxon>
        <taxon>fabids</taxon>
        <taxon>Rosales</taxon>
        <taxon>Cannabaceae</taxon>
        <taxon>Parasponia</taxon>
    </lineage>
</organism>
<evidence type="ECO:0000313" key="2">
    <source>
        <dbReference type="Proteomes" id="UP000237105"/>
    </source>
</evidence>
<dbReference type="OrthoDB" id="10342004at2759"/>
<comment type="caution">
    <text evidence="1">The sequence shown here is derived from an EMBL/GenBank/DDBJ whole genome shotgun (WGS) entry which is preliminary data.</text>
</comment>
<protein>
    <submittedName>
        <fullName evidence="1">Uncharacterized protein</fullName>
    </submittedName>
</protein>
<feature type="non-terminal residue" evidence="1">
    <location>
        <position position="1"/>
    </location>
</feature>
<name>A0A2P5B300_PARAD</name>
<accession>A0A2P5B300</accession>
<dbReference type="EMBL" id="JXTB01000376">
    <property type="protein sequence ID" value="PON43168.1"/>
    <property type="molecule type" value="Genomic_DNA"/>
</dbReference>
<sequence length="98" mass="11497">LNSDLVRVKGERFVRSFDRFHDLQPSESRWGLKFVDGFYSRCRLIELSLQNFVFFDSDEPEALRVRELSLKIFEEESRVSARGFDPRLLCCSLVGSVF</sequence>
<dbReference type="AlphaFoldDB" id="A0A2P5B300"/>
<keyword evidence="2" id="KW-1185">Reference proteome</keyword>
<reference evidence="2" key="1">
    <citation type="submission" date="2016-06" db="EMBL/GenBank/DDBJ databases">
        <title>Parallel loss of symbiosis genes in relatives of nitrogen-fixing non-legume Parasponia.</title>
        <authorList>
            <person name="Van Velzen R."/>
            <person name="Holmer R."/>
            <person name="Bu F."/>
            <person name="Rutten L."/>
            <person name="Van Zeijl A."/>
            <person name="Liu W."/>
            <person name="Santuari L."/>
            <person name="Cao Q."/>
            <person name="Sharma T."/>
            <person name="Shen D."/>
            <person name="Roswanjaya Y."/>
            <person name="Wardhani T."/>
            <person name="Kalhor M.S."/>
            <person name="Jansen J."/>
            <person name="Van den Hoogen J."/>
            <person name="Gungor B."/>
            <person name="Hartog M."/>
            <person name="Hontelez J."/>
            <person name="Verver J."/>
            <person name="Yang W.-C."/>
            <person name="Schijlen E."/>
            <person name="Repin R."/>
            <person name="Schilthuizen M."/>
            <person name="Schranz E."/>
            <person name="Heidstra R."/>
            <person name="Miyata K."/>
            <person name="Fedorova E."/>
            <person name="Kohlen W."/>
            <person name="Bisseling T."/>
            <person name="Smit S."/>
            <person name="Geurts R."/>
        </authorList>
    </citation>
    <scope>NUCLEOTIDE SEQUENCE [LARGE SCALE GENOMIC DNA]</scope>
    <source>
        <strain evidence="2">cv. WU1-14</strain>
    </source>
</reference>
<gene>
    <name evidence="1" type="ORF">PanWU01x14_276420</name>
</gene>
<proteinExistence type="predicted"/>
<dbReference type="Proteomes" id="UP000237105">
    <property type="component" value="Unassembled WGS sequence"/>
</dbReference>